<keyword evidence="1" id="KW-0285">Flavoprotein</keyword>
<sequence>MWEVLIYGFVILLSGAIVWYYWSSGQKRSKEVAAKVEQAQEEGRFQPVSLHPYIDPHKCIGSGACVRACPEEDILGLIDGKGTLINASSCIGHGACFHACPVDAISLRIGTEVRGVDLPHIKPNYETNISGIYIAGELGGMGLIKNSAEQGVQACNNLAEELPSECSCETDVVIIGAGPAGIAAALKAKEKGLTFRVLEQDSLGGTVFTFPRDKVVMTSPMDLPLYGKLKLNNTSKAELLGIWNEVLDKHQIQIEEHSKVERISQIGAYHFKLDTSKGEAVEARSVIIAIGRRGTPRKLGVPGEESSKVAYRLLEPEHIQGEKVLVVGGGDSAVESALLLADHNEVHLSYRKQHFARIKKGNQEKLEAALASGKISPLLGTNVSRIEEKKLSLVREDGSEFEIENDRIYIFAGGELPIPFLQDAGITVEKTFGKTLRKH</sequence>
<dbReference type="InterPro" id="IPR036188">
    <property type="entry name" value="FAD/NAD-bd_sf"/>
</dbReference>
<name>A0A7H0VCX9_9FLAO</name>
<evidence type="ECO:0000256" key="1">
    <source>
        <dbReference type="ARBA" id="ARBA00022630"/>
    </source>
</evidence>
<keyword evidence="3" id="KW-0472">Membrane</keyword>
<keyword evidence="2" id="KW-0560">Oxidoreductase</keyword>
<dbReference type="PANTHER" id="PTHR48105">
    <property type="entry name" value="THIOREDOXIN REDUCTASE 1-RELATED-RELATED"/>
    <property type="match status" value="1"/>
</dbReference>
<dbReference type="GO" id="GO:0016491">
    <property type="term" value="F:oxidoreductase activity"/>
    <property type="evidence" value="ECO:0007669"/>
    <property type="project" value="UniProtKB-KW"/>
</dbReference>
<dbReference type="EMBL" id="CP060139">
    <property type="protein sequence ID" value="QNR23577.1"/>
    <property type="molecule type" value="Genomic_DNA"/>
</dbReference>
<evidence type="ECO:0000313" key="6">
    <source>
        <dbReference type="Proteomes" id="UP000516305"/>
    </source>
</evidence>
<evidence type="ECO:0000256" key="3">
    <source>
        <dbReference type="SAM" id="Phobius"/>
    </source>
</evidence>
<dbReference type="RefSeq" id="WP_210758110.1">
    <property type="nucleotide sequence ID" value="NZ_CP060139.1"/>
</dbReference>
<organism evidence="5 6">
    <name type="scientific">Croceimicrobium hydrocarbonivorans</name>
    <dbReference type="NCBI Taxonomy" id="2761580"/>
    <lineage>
        <taxon>Bacteria</taxon>
        <taxon>Pseudomonadati</taxon>
        <taxon>Bacteroidota</taxon>
        <taxon>Flavobacteriia</taxon>
        <taxon>Flavobacteriales</taxon>
        <taxon>Owenweeksiaceae</taxon>
        <taxon>Croceimicrobium</taxon>
    </lineage>
</organism>
<dbReference type="PRINTS" id="PR00469">
    <property type="entry name" value="PNDRDTASEII"/>
</dbReference>
<accession>A0A7H0VCX9</accession>
<proteinExistence type="predicted"/>
<evidence type="ECO:0000256" key="2">
    <source>
        <dbReference type="ARBA" id="ARBA00023002"/>
    </source>
</evidence>
<dbReference type="InterPro" id="IPR050097">
    <property type="entry name" value="Ferredoxin-NADP_redctase_2"/>
</dbReference>
<dbReference type="SUPFAM" id="SSF54862">
    <property type="entry name" value="4Fe-4S ferredoxins"/>
    <property type="match status" value="1"/>
</dbReference>
<dbReference type="Gene3D" id="3.50.50.60">
    <property type="entry name" value="FAD/NAD(P)-binding domain"/>
    <property type="match status" value="2"/>
</dbReference>
<dbReference type="Gene3D" id="3.30.70.20">
    <property type="match status" value="1"/>
</dbReference>
<evidence type="ECO:0000313" key="5">
    <source>
        <dbReference type="EMBL" id="QNR23577.1"/>
    </source>
</evidence>
<dbReference type="AlphaFoldDB" id="A0A7H0VCX9"/>
<dbReference type="Pfam" id="PF13738">
    <property type="entry name" value="Pyr_redox_3"/>
    <property type="match status" value="1"/>
</dbReference>
<protein>
    <submittedName>
        <fullName evidence="5">NAD(P)-binding domain-containing protein</fullName>
    </submittedName>
</protein>
<dbReference type="SUPFAM" id="SSF51905">
    <property type="entry name" value="FAD/NAD(P)-binding domain"/>
    <property type="match status" value="1"/>
</dbReference>
<evidence type="ECO:0000259" key="4">
    <source>
        <dbReference type="PROSITE" id="PS51379"/>
    </source>
</evidence>
<feature type="domain" description="4Fe-4S ferredoxin-type" evidence="4">
    <location>
        <begin position="81"/>
        <end position="110"/>
    </location>
</feature>
<dbReference type="Proteomes" id="UP000516305">
    <property type="component" value="Chromosome"/>
</dbReference>
<keyword evidence="3" id="KW-1133">Transmembrane helix</keyword>
<dbReference type="InterPro" id="IPR017896">
    <property type="entry name" value="4Fe4S_Fe-S-bd"/>
</dbReference>
<reference evidence="5 6" key="1">
    <citation type="submission" date="2020-08" db="EMBL/GenBank/DDBJ databases">
        <title>Croceimicrobium hydrocarbonivorans gen. nov., sp. nov., a novel marine bacterium isolated from a bacterial consortium that degrades polyethylene terephthalate.</title>
        <authorList>
            <person name="Liu R."/>
        </authorList>
    </citation>
    <scope>NUCLEOTIDE SEQUENCE [LARGE SCALE GENOMIC DNA]</scope>
    <source>
        <strain evidence="5 6">A20-9</strain>
    </source>
</reference>
<feature type="domain" description="4Fe-4S ferredoxin-type" evidence="4">
    <location>
        <begin position="50"/>
        <end position="80"/>
    </location>
</feature>
<dbReference type="KEGG" id="chyd:H4K34_14500"/>
<keyword evidence="3" id="KW-0812">Transmembrane</keyword>
<dbReference type="PRINTS" id="PR00368">
    <property type="entry name" value="FADPNR"/>
</dbReference>
<dbReference type="PROSITE" id="PS51379">
    <property type="entry name" value="4FE4S_FER_2"/>
    <property type="match status" value="2"/>
</dbReference>
<feature type="transmembrane region" description="Helical" evidence="3">
    <location>
        <begin position="6"/>
        <end position="22"/>
    </location>
</feature>
<gene>
    <name evidence="5" type="ORF">H4K34_14500</name>
</gene>
<keyword evidence="6" id="KW-1185">Reference proteome</keyword>
<dbReference type="Pfam" id="PF13237">
    <property type="entry name" value="Fer4_10"/>
    <property type="match status" value="1"/>
</dbReference>